<dbReference type="KEGG" id="hro:HELRODRAFT_161161"/>
<comment type="subcellular location">
    <subcellularLocation>
        <location evidence="1">Membrane</location>
        <topology evidence="1">Multi-pass membrane protein</topology>
    </subcellularLocation>
</comment>
<evidence type="ECO:0000256" key="9">
    <source>
        <dbReference type="ARBA" id="ARBA00023065"/>
    </source>
</evidence>
<evidence type="ECO:0000313" key="15">
    <source>
        <dbReference type="EMBL" id="ESO01953.1"/>
    </source>
</evidence>
<dbReference type="Proteomes" id="UP000015101">
    <property type="component" value="Unassembled WGS sequence"/>
</dbReference>
<dbReference type="RefSeq" id="XP_009019361.1">
    <property type="nucleotide sequence ID" value="XM_009021113.1"/>
</dbReference>
<keyword evidence="9" id="KW-0406">Ion transport</keyword>
<feature type="transmembrane region" description="Helical" evidence="13">
    <location>
        <begin position="143"/>
        <end position="165"/>
    </location>
</feature>
<dbReference type="EMBL" id="KB096742">
    <property type="protein sequence ID" value="ESO01953.1"/>
    <property type="molecule type" value="Genomic_DNA"/>
</dbReference>
<evidence type="ECO:0000256" key="5">
    <source>
        <dbReference type="ARBA" id="ARBA00022692"/>
    </source>
</evidence>
<evidence type="ECO:0000256" key="10">
    <source>
        <dbReference type="ARBA" id="ARBA00023136"/>
    </source>
</evidence>
<evidence type="ECO:0000256" key="3">
    <source>
        <dbReference type="ARBA" id="ARBA00022568"/>
    </source>
</evidence>
<evidence type="ECO:0000313" key="16">
    <source>
        <dbReference type="EnsemblMetazoa" id="HelroP161161"/>
    </source>
</evidence>
<reference evidence="15 17" key="2">
    <citation type="journal article" date="2013" name="Nature">
        <title>Insights into bilaterian evolution from three spiralian genomes.</title>
        <authorList>
            <person name="Simakov O."/>
            <person name="Marletaz F."/>
            <person name="Cho S.J."/>
            <person name="Edsinger-Gonzales E."/>
            <person name="Havlak P."/>
            <person name="Hellsten U."/>
            <person name="Kuo D.H."/>
            <person name="Larsson T."/>
            <person name="Lv J."/>
            <person name="Arendt D."/>
            <person name="Savage R."/>
            <person name="Osoegawa K."/>
            <person name="de Jong P."/>
            <person name="Grimwood J."/>
            <person name="Chapman J.A."/>
            <person name="Shapiro H."/>
            <person name="Aerts A."/>
            <person name="Otillar R.P."/>
            <person name="Terry A.Y."/>
            <person name="Boore J.L."/>
            <person name="Grigoriev I.V."/>
            <person name="Lindberg D.R."/>
            <person name="Seaver E.C."/>
            <person name="Weisblat D.A."/>
            <person name="Putnam N.H."/>
            <person name="Rokhsar D.S."/>
        </authorList>
    </citation>
    <scope>NUCLEOTIDE SEQUENCE</scope>
</reference>
<evidence type="ECO:0000256" key="6">
    <source>
        <dbReference type="ARBA" id="ARBA00022837"/>
    </source>
</evidence>
<keyword evidence="12" id="KW-0407">Ion channel</keyword>
<dbReference type="SUPFAM" id="SSF81324">
    <property type="entry name" value="Voltage-gated potassium channels"/>
    <property type="match status" value="1"/>
</dbReference>
<dbReference type="OrthoDB" id="416585at2759"/>
<keyword evidence="2" id="KW-0813">Transport</keyword>
<evidence type="ECO:0000256" key="12">
    <source>
        <dbReference type="ARBA" id="ARBA00023303"/>
    </source>
</evidence>
<keyword evidence="10 13" id="KW-0472">Membrane</keyword>
<evidence type="ECO:0000256" key="13">
    <source>
        <dbReference type="SAM" id="Phobius"/>
    </source>
</evidence>
<keyword evidence="11" id="KW-0325">Glycoprotein</keyword>
<dbReference type="InterPro" id="IPR027359">
    <property type="entry name" value="Volt_channel_dom_sf"/>
</dbReference>
<feature type="transmembrane region" description="Helical" evidence="13">
    <location>
        <begin position="259"/>
        <end position="283"/>
    </location>
</feature>
<name>T1ER62_HELRO</name>
<dbReference type="Gene3D" id="1.20.120.350">
    <property type="entry name" value="Voltage-gated potassium channels. Chain C"/>
    <property type="match status" value="1"/>
</dbReference>
<dbReference type="InterPro" id="IPR005821">
    <property type="entry name" value="Ion_trans_dom"/>
</dbReference>
<dbReference type="PANTHER" id="PTHR45628:SF7">
    <property type="entry name" value="VOLTAGE-DEPENDENT CALCIUM CHANNEL TYPE A SUBUNIT ALPHA-1"/>
    <property type="match status" value="1"/>
</dbReference>
<dbReference type="GeneID" id="20199062"/>
<protein>
    <recommendedName>
        <fullName evidence="14">Ion transport domain-containing protein</fullName>
    </recommendedName>
</protein>
<reference evidence="16" key="3">
    <citation type="submission" date="2015-06" db="UniProtKB">
        <authorList>
            <consortium name="EnsemblMetazoa"/>
        </authorList>
    </citation>
    <scope>IDENTIFICATION</scope>
</reference>
<dbReference type="GO" id="GO:0034702">
    <property type="term" value="C:monoatomic ion channel complex"/>
    <property type="evidence" value="ECO:0007669"/>
    <property type="project" value="UniProtKB-KW"/>
</dbReference>
<dbReference type="InterPro" id="IPR050599">
    <property type="entry name" value="VDCC_alpha-1_subunit"/>
</dbReference>
<dbReference type="CTD" id="20199062"/>
<evidence type="ECO:0000256" key="1">
    <source>
        <dbReference type="ARBA" id="ARBA00004141"/>
    </source>
</evidence>
<keyword evidence="6" id="KW-0106">Calcium</keyword>
<keyword evidence="3" id="KW-0109">Calcium transport</keyword>
<dbReference type="AlphaFoldDB" id="T1ER62"/>
<dbReference type="EMBL" id="AMQM01000758">
    <property type="status" value="NOT_ANNOTATED_CDS"/>
    <property type="molecule type" value="Genomic_DNA"/>
</dbReference>
<organism evidence="16 17">
    <name type="scientific">Helobdella robusta</name>
    <name type="common">Californian leech</name>
    <dbReference type="NCBI Taxonomy" id="6412"/>
    <lineage>
        <taxon>Eukaryota</taxon>
        <taxon>Metazoa</taxon>
        <taxon>Spiralia</taxon>
        <taxon>Lophotrochozoa</taxon>
        <taxon>Annelida</taxon>
        <taxon>Clitellata</taxon>
        <taxon>Hirudinea</taxon>
        <taxon>Rhynchobdellida</taxon>
        <taxon>Glossiphoniidae</taxon>
        <taxon>Helobdella</taxon>
    </lineage>
</organism>
<dbReference type="InParanoid" id="T1ER62"/>
<gene>
    <name evidence="16" type="primary">20199062</name>
    <name evidence="15" type="ORF">HELRODRAFT_161161</name>
</gene>
<keyword evidence="5 13" id="KW-0812">Transmembrane</keyword>
<dbReference type="eggNOG" id="KOG2301">
    <property type="taxonomic scope" value="Eukaryota"/>
</dbReference>
<keyword evidence="17" id="KW-1185">Reference proteome</keyword>
<evidence type="ECO:0000256" key="4">
    <source>
        <dbReference type="ARBA" id="ARBA00022673"/>
    </source>
</evidence>
<dbReference type="Pfam" id="PF00520">
    <property type="entry name" value="Ion_trans"/>
    <property type="match status" value="1"/>
</dbReference>
<accession>T1ER62</accession>
<keyword evidence="7" id="KW-0851">Voltage-gated channel</keyword>
<dbReference type="PANTHER" id="PTHR45628">
    <property type="entry name" value="VOLTAGE-DEPENDENT CALCIUM CHANNEL TYPE A SUBUNIT ALPHA-1"/>
    <property type="match status" value="1"/>
</dbReference>
<feature type="transmembrane region" description="Helical" evidence="13">
    <location>
        <begin position="303"/>
        <end position="320"/>
    </location>
</feature>
<dbReference type="STRING" id="6412.T1ER62"/>
<reference evidence="17" key="1">
    <citation type="submission" date="2012-12" db="EMBL/GenBank/DDBJ databases">
        <authorList>
            <person name="Hellsten U."/>
            <person name="Grimwood J."/>
            <person name="Chapman J.A."/>
            <person name="Shapiro H."/>
            <person name="Aerts A."/>
            <person name="Otillar R.P."/>
            <person name="Terry A.Y."/>
            <person name="Boore J.L."/>
            <person name="Simakov O."/>
            <person name="Marletaz F."/>
            <person name="Cho S.-J."/>
            <person name="Edsinger-Gonzales E."/>
            <person name="Havlak P."/>
            <person name="Kuo D.-H."/>
            <person name="Larsson T."/>
            <person name="Lv J."/>
            <person name="Arendt D."/>
            <person name="Savage R."/>
            <person name="Osoegawa K."/>
            <person name="de Jong P."/>
            <person name="Lindberg D.R."/>
            <person name="Seaver E.C."/>
            <person name="Weisblat D.A."/>
            <person name="Putnam N.H."/>
            <person name="Grigoriev I.V."/>
            <person name="Rokhsar D.S."/>
        </authorList>
    </citation>
    <scope>NUCLEOTIDE SEQUENCE</scope>
</reference>
<feature type="transmembrane region" description="Helical" evidence="13">
    <location>
        <begin position="77"/>
        <end position="95"/>
    </location>
</feature>
<feature type="domain" description="Ion transport" evidence="14">
    <location>
        <begin position="1"/>
        <end position="291"/>
    </location>
</feature>
<evidence type="ECO:0000313" key="17">
    <source>
        <dbReference type="Proteomes" id="UP000015101"/>
    </source>
</evidence>
<evidence type="ECO:0000256" key="11">
    <source>
        <dbReference type="ARBA" id="ARBA00023180"/>
    </source>
</evidence>
<evidence type="ECO:0000259" key="14">
    <source>
        <dbReference type="Pfam" id="PF00520"/>
    </source>
</evidence>
<evidence type="ECO:0000256" key="8">
    <source>
        <dbReference type="ARBA" id="ARBA00022989"/>
    </source>
</evidence>
<dbReference type="Gene3D" id="1.10.287.70">
    <property type="match status" value="1"/>
</dbReference>
<evidence type="ECO:0000256" key="7">
    <source>
        <dbReference type="ARBA" id="ARBA00022882"/>
    </source>
</evidence>
<dbReference type="GO" id="GO:0005245">
    <property type="term" value="F:voltage-gated calcium channel activity"/>
    <property type="evidence" value="ECO:0007669"/>
    <property type="project" value="UniProtKB-ARBA"/>
</dbReference>
<dbReference type="OMA" id="CNDESKR"/>
<sequence>MIVISASSVALAAEDPVFENSERNRILNHFDYVFTGVFTVEMILKTKLYDLTHSPLAHWQIINLGVIFHPGAYCRDLWNILDALVVVCALVAFAFTDSPSAGKNLNTIKSLRVLRVLRPLKTINRVPKLKAVFDCVVNSLKNVFNIMIVYLLFQFIFAVIAVQLFKGRFFFCNDDSKNTRETCRGYYFEYEIEGNEQPTIRVEKRKWDKREFHYDNVAFAMLTLFAVQTGEGWPLVLKNSIEATFEDRGPQPGFRMEMAIFYIVYFIVFPFFFINIFVALIIITFQEQGENELIDQELDKNQVGLNFCLIFFVTFCDLACENLCF</sequence>
<dbReference type="HOGENOM" id="CLU_074210_0_0_1"/>
<dbReference type="EnsemblMetazoa" id="HelroT161161">
    <property type="protein sequence ID" value="HelroP161161"/>
    <property type="gene ID" value="HelroG161161"/>
</dbReference>
<keyword evidence="4" id="KW-0107">Calcium channel</keyword>
<proteinExistence type="predicted"/>
<evidence type="ECO:0000256" key="2">
    <source>
        <dbReference type="ARBA" id="ARBA00022448"/>
    </source>
</evidence>
<keyword evidence="8 13" id="KW-1133">Transmembrane helix</keyword>
<dbReference type="FunFam" id="1.20.120.350:FF:000011">
    <property type="entry name" value="Voltage-dependent N-type calcium channel subunit alpha"/>
    <property type="match status" value="1"/>
</dbReference>